<dbReference type="GO" id="GO:0005774">
    <property type="term" value="C:vacuolar membrane"/>
    <property type="evidence" value="ECO:0007669"/>
    <property type="project" value="TreeGrafter"/>
</dbReference>
<dbReference type="AlphaFoldDB" id="A0A1C7N666"/>
<keyword evidence="3 6" id="KW-0812">Transmembrane</keyword>
<evidence type="ECO:0000259" key="7">
    <source>
        <dbReference type="Pfam" id="PF01490"/>
    </source>
</evidence>
<proteinExistence type="inferred from homology"/>
<evidence type="ECO:0000256" key="4">
    <source>
        <dbReference type="ARBA" id="ARBA00022989"/>
    </source>
</evidence>
<dbReference type="PANTHER" id="PTHR22950:SF666">
    <property type="entry name" value="VACUOLAR AMINO ACID TRANSPORTER 4"/>
    <property type="match status" value="1"/>
</dbReference>
<feature type="transmembrane region" description="Helical" evidence="6">
    <location>
        <begin position="428"/>
        <end position="449"/>
    </location>
</feature>
<feature type="domain" description="Amino acid transporter transmembrane" evidence="7">
    <location>
        <begin position="65"/>
        <end position="446"/>
    </location>
</feature>
<feature type="transmembrane region" description="Helical" evidence="6">
    <location>
        <begin position="371"/>
        <end position="390"/>
    </location>
</feature>
<dbReference type="Gene3D" id="1.20.1740.10">
    <property type="entry name" value="Amino acid/polyamine transporter I"/>
    <property type="match status" value="1"/>
</dbReference>
<name>A0A1C7N666_9FUNG</name>
<feature type="transmembrane region" description="Helical" evidence="6">
    <location>
        <begin position="396"/>
        <end position="416"/>
    </location>
</feature>
<protein>
    <submittedName>
        <fullName evidence="8">Vacuolar amino acid transporter 3</fullName>
    </submittedName>
</protein>
<dbReference type="EMBL" id="LUGH01000490">
    <property type="protein sequence ID" value="OBZ84600.1"/>
    <property type="molecule type" value="Genomic_DNA"/>
</dbReference>
<feature type="transmembrane region" description="Helical" evidence="6">
    <location>
        <begin position="249"/>
        <end position="270"/>
    </location>
</feature>
<evidence type="ECO:0000256" key="1">
    <source>
        <dbReference type="ARBA" id="ARBA00004141"/>
    </source>
</evidence>
<keyword evidence="9" id="KW-1185">Reference proteome</keyword>
<evidence type="ECO:0000313" key="8">
    <source>
        <dbReference type="EMBL" id="OBZ84600.1"/>
    </source>
</evidence>
<feature type="transmembrane region" description="Helical" evidence="6">
    <location>
        <begin position="206"/>
        <end position="229"/>
    </location>
</feature>
<feature type="transmembrane region" description="Helical" evidence="6">
    <location>
        <begin position="139"/>
        <end position="163"/>
    </location>
</feature>
<organism evidence="8 9">
    <name type="scientific">Choanephora cucurbitarum</name>
    <dbReference type="NCBI Taxonomy" id="101091"/>
    <lineage>
        <taxon>Eukaryota</taxon>
        <taxon>Fungi</taxon>
        <taxon>Fungi incertae sedis</taxon>
        <taxon>Mucoromycota</taxon>
        <taxon>Mucoromycotina</taxon>
        <taxon>Mucoromycetes</taxon>
        <taxon>Mucorales</taxon>
        <taxon>Mucorineae</taxon>
        <taxon>Choanephoraceae</taxon>
        <taxon>Choanephoroideae</taxon>
        <taxon>Choanephora</taxon>
    </lineage>
</organism>
<feature type="transmembrane region" description="Helical" evidence="6">
    <location>
        <begin position="71"/>
        <end position="91"/>
    </location>
</feature>
<dbReference type="InParanoid" id="A0A1C7N666"/>
<gene>
    <name evidence="8" type="primary">avt3_4</name>
    <name evidence="8" type="ORF">A0J61_07349</name>
</gene>
<dbReference type="Pfam" id="PF01490">
    <property type="entry name" value="Aa_trans"/>
    <property type="match status" value="1"/>
</dbReference>
<feature type="transmembrane region" description="Helical" evidence="6">
    <location>
        <begin position="97"/>
        <end position="118"/>
    </location>
</feature>
<dbReference type="STRING" id="101091.A0A1C7N666"/>
<evidence type="ECO:0000313" key="9">
    <source>
        <dbReference type="Proteomes" id="UP000093000"/>
    </source>
</evidence>
<dbReference type="GO" id="GO:0015179">
    <property type="term" value="F:L-amino acid transmembrane transporter activity"/>
    <property type="evidence" value="ECO:0007669"/>
    <property type="project" value="TreeGrafter"/>
</dbReference>
<dbReference type="Proteomes" id="UP000093000">
    <property type="component" value="Unassembled WGS sequence"/>
</dbReference>
<evidence type="ECO:0000256" key="3">
    <source>
        <dbReference type="ARBA" id="ARBA00022692"/>
    </source>
</evidence>
<evidence type="ECO:0000256" key="6">
    <source>
        <dbReference type="SAM" id="Phobius"/>
    </source>
</evidence>
<evidence type="ECO:0000256" key="5">
    <source>
        <dbReference type="ARBA" id="ARBA00023136"/>
    </source>
</evidence>
<feature type="transmembrane region" description="Helical" evidence="6">
    <location>
        <begin position="183"/>
        <end position="199"/>
    </location>
</feature>
<sequence length="454" mass="50036">MSNTDSVRPPISQEKSGYSVRQVNNSDKHEVAMPHQEDVYIQHDKEASSIITYDEEQIEHAPEGTAGPLKALYMLLKSFIGTGVIFLPGSFVNGGLVVSTVLMVVIAIICTYSFHALVQSQRTVGGSYGNVAQVLYGRWMRYFIDFSLCLSQMGFVSSYFIFISSNIGVAVRSLNDGYEPFDSKYYIWLILLIIAPFTWARKLNKLAPLVALAEIFIAFGLICVVYFSSREISQSGLGPGIVMANSKDFALMIGTAVFAFEGIGMVVPVVEAMKEPEKFPRVLNLGMIISTVVFTFIGLIGYLAYGENTASNVVTNFPAEPLSVAVQILYAVAIISSAPFMLYPAVTITERGLYGPNQSGRISWRYKWMKNFTRSLIPIVCACVSFGVGASNLDKFVSLVGSVACMPLCFIYPGLFHYKTSPGKYTRPLDIVLVIFGIAILIYTLYINVNSWIN</sequence>
<accession>A0A1C7N666</accession>
<dbReference type="InterPro" id="IPR013057">
    <property type="entry name" value="AA_transpt_TM"/>
</dbReference>
<dbReference type="PANTHER" id="PTHR22950">
    <property type="entry name" value="AMINO ACID TRANSPORTER"/>
    <property type="match status" value="1"/>
</dbReference>
<comment type="caution">
    <text evidence="8">The sequence shown here is derived from an EMBL/GenBank/DDBJ whole genome shotgun (WGS) entry which is preliminary data.</text>
</comment>
<dbReference type="PIRSF" id="PIRSF006060">
    <property type="entry name" value="AA_transporter"/>
    <property type="match status" value="1"/>
</dbReference>
<comment type="subcellular location">
    <subcellularLocation>
        <location evidence="1">Membrane</location>
        <topology evidence="1">Multi-pass membrane protein</topology>
    </subcellularLocation>
</comment>
<keyword evidence="5 6" id="KW-0472">Membrane</keyword>
<dbReference type="OrthoDB" id="1684102at2759"/>
<reference evidence="8 9" key="1">
    <citation type="submission" date="2016-03" db="EMBL/GenBank/DDBJ databases">
        <title>Choanephora cucurbitarum.</title>
        <authorList>
            <person name="Min B."/>
            <person name="Park H."/>
            <person name="Park J.-H."/>
            <person name="Shin H.-D."/>
            <person name="Choi I.-G."/>
        </authorList>
    </citation>
    <scope>NUCLEOTIDE SEQUENCE [LARGE SCALE GENOMIC DNA]</scope>
    <source>
        <strain evidence="8 9">KUS-F28377</strain>
    </source>
</reference>
<keyword evidence="4 6" id="KW-1133">Transmembrane helix</keyword>
<comment type="similarity">
    <text evidence="2">Belongs to the amino acid/polyamine transporter 2 family.</text>
</comment>
<evidence type="ECO:0000256" key="2">
    <source>
        <dbReference type="ARBA" id="ARBA00008066"/>
    </source>
</evidence>
<feature type="transmembrane region" description="Helical" evidence="6">
    <location>
        <begin position="324"/>
        <end position="343"/>
    </location>
</feature>
<feature type="transmembrane region" description="Helical" evidence="6">
    <location>
        <begin position="282"/>
        <end position="304"/>
    </location>
</feature>